<proteinExistence type="predicted"/>
<evidence type="ECO:0000256" key="1">
    <source>
        <dbReference type="SAM" id="SignalP"/>
    </source>
</evidence>
<dbReference type="InterPro" id="IPR050490">
    <property type="entry name" value="Bact_solute-bd_prot1"/>
</dbReference>
<gene>
    <name evidence="2" type="ORF">HNR42_000696</name>
</gene>
<sequence length="417" mass="45785">MFKRAAVSLALCVSTSALAAPIQIEVWSALSKGYGQAEFEEFAKDYSKLNPEVQVKVVYSGSYDDTLKKAQAAVAARKAPNVVMFEQTHGAGFVDAKAVLPLNDLIAADKRFNLKDFHSSLLSTCRYGDALYCLPFNTSTPVVYYNADLFKAAGLDPVKDFPRTWGELERVAPKLTKVNAKGVAEQWALGLYASPGWIFDAYLGQAGGNILSPDRKSFAFAGRQGISVMNVWKRMADNKSGKFSSNQYADFFSGKQAMIIASTAALENNFRQAKFNMKVAPLWCGVRCYAPIGGANLYLMNTGSEAEKKAAFDFMKYVTSAEVGAKFGAATGYMAPRRSSMLTKTLKDRFAKRPEARVTYDQMRTHGFPRTLVPFYNEVDSAITTATEEVLIAKKDPKAALEKAAAEGNRLMKVYAR</sequence>
<dbReference type="Pfam" id="PF13416">
    <property type="entry name" value="SBP_bac_8"/>
    <property type="match status" value="1"/>
</dbReference>
<dbReference type="SUPFAM" id="SSF53850">
    <property type="entry name" value="Periplasmic binding protein-like II"/>
    <property type="match status" value="1"/>
</dbReference>
<dbReference type="Gene3D" id="3.40.190.10">
    <property type="entry name" value="Periplasmic binding protein-like II"/>
    <property type="match status" value="2"/>
</dbReference>
<organism evidence="2 3">
    <name type="scientific">Deinobacterium chartae</name>
    <dbReference type="NCBI Taxonomy" id="521158"/>
    <lineage>
        <taxon>Bacteria</taxon>
        <taxon>Thermotogati</taxon>
        <taxon>Deinococcota</taxon>
        <taxon>Deinococci</taxon>
        <taxon>Deinococcales</taxon>
        <taxon>Deinococcaceae</taxon>
        <taxon>Deinobacterium</taxon>
    </lineage>
</organism>
<dbReference type="RefSeq" id="WP_183984538.1">
    <property type="nucleotide sequence ID" value="NZ_JACHHG010000002.1"/>
</dbReference>
<protein>
    <submittedName>
        <fullName evidence="2">sn-glycerol 3-phosphate transport system substrate-binding protein</fullName>
    </submittedName>
</protein>
<evidence type="ECO:0000313" key="2">
    <source>
        <dbReference type="EMBL" id="MBB6097282.1"/>
    </source>
</evidence>
<keyword evidence="3" id="KW-1185">Reference proteome</keyword>
<dbReference type="PANTHER" id="PTHR43649">
    <property type="entry name" value="ARABINOSE-BINDING PROTEIN-RELATED"/>
    <property type="match status" value="1"/>
</dbReference>
<dbReference type="Proteomes" id="UP000569951">
    <property type="component" value="Unassembled WGS sequence"/>
</dbReference>
<feature type="signal peptide" evidence="1">
    <location>
        <begin position="1"/>
        <end position="19"/>
    </location>
</feature>
<dbReference type="EMBL" id="JACHHG010000002">
    <property type="protein sequence ID" value="MBB6097282.1"/>
    <property type="molecule type" value="Genomic_DNA"/>
</dbReference>
<reference evidence="2 3" key="1">
    <citation type="submission" date="2020-08" db="EMBL/GenBank/DDBJ databases">
        <title>Genomic Encyclopedia of Type Strains, Phase IV (KMG-IV): sequencing the most valuable type-strain genomes for metagenomic binning, comparative biology and taxonomic classification.</title>
        <authorList>
            <person name="Goeker M."/>
        </authorList>
    </citation>
    <scope>NUCLEOTIDE SEQUENCE [LARGE SCALE GENOMIC DNA]</scope>
    <source>
        <strain evidence="2 3">DSM 21458</strain>
    </source>
</reference>
<feature type="chain" id="PRO_5032784998" evidence="1">
    <location>
        <begin position="20"/>
        <end position="417"/>
    </location>
</feature>
<dbReference type="PANTHER" id="PTHR43649:SF12">
    <property type="entry name" value="DIACETYLCHITOBIOSE BINDING PROTEIN DASA"/>
    <property type="match status" value="1"/>
</dbReference>
<dbReference type="AlphaFoldDB" id="A0A841HZG7"/>
<keyword evidence="1" id="KW-0732">Signal</keyword>
<accession>A0A841HZG7</accession>
<name>A0A841HZG7_9DEIO</name>
<dbReference type="CDD" id="cd14748">
    <property type="entry name" value="PBP2_UgpB"/>
    <property type="match status" value="1"/>
</dbReference>
<comment type="caution">
    <text evidence="2">The sequence shown here is derived from an EMBL/GenBank/DDBJ whole genome shotgun (WGS) entry which is preliminary data.</text>
</comment>
<dbReference type="InterPro" id="IPR006059">
    <property type="entry name" value="SBP"/>
</dbReference>
<evidence type="ECO:0000313" key="3">
    <source>
        <dbReference type="Proteomes" id="UP000569951"/>
    </source>
</evidence>